<evidence type="ECO:0000313" key="1">
    <source>
        <dbReference type="EMBL" id="CAE7944522.1"/>
    </source>
</evidence>
<evidence type="ECO:0000313" key="2">
    <source>
        <dbReference type="Proteomes" id="UP000601435"/>
    </source>
</evidence>
<gene>
    <name evidence="1" type="primary">argH2</name>
    <name evidence="1" type="ORF">SNEC2469_LOCUS35359</name>
</gene>
<reference evidence="1" key="1">
    <citation type="submission" date="2021-02" db="EMBL/GenBank/DDBJ databases">
        <authorList>
            <person name="Dougan E. K."/>
            <person name="Rhodes N."/>
            <person name="Thang M."/>
            <person name="Chan C."/>
        </authorList>
    </citation>
    <scope>NUCLEOTIDE SEQUENCE</scope>
</reference>
<accession>A0A813CN59</accession>
<proteinExistence type="predicted"/>
<organism evidence="1 2">
    <name type="scientific">Symbiodinium necroappetens</name>
    <dbReference type="NCBI Taxonomy" id="1628268"/>
    <lineage>
        <taxon>Eukaryota</taxon>
        <taxon>Sar</taxon>
        <taxon>Alveolata</taxon>
        <taxon>Dinophyceae</taxon>
        <taxon>Suessiales</taxon>
        <taxon>Symbiodiniaceae</taxon>
        <taxon>Symbiodinium</taxon>
    </lineage>
</organism>
<name>A0A813CN59_9DINO</name>
<dbReference type="Proteomes" id="UP000601435">
    <property type="component" value="Unassembled WGS sequence"/>
</dbReference>
<dbReference type="EMBL" id="CAJNJA010101943">
    <property type="protein sequence ID" value="CAE7944522.1"/>
    <property type="molecule type" value="Genomic_DNA"/>
</dbReference>
<comment type="caution">
    <text evidence="1">The sequence shown here is derived from an EMBL/GenBank/DDBJ whole genome shotgun (WGS) entry which is preliminary data.</text>
</comment>
<protein>
    <submittedName>
        <fullName evidence="1">ArgH2 protein</fullName>
    </submittedName>
</protein>
<sequence>VLERGFGWAGEMVSLISFQEGVVEGTPGFDAVRRLRSYVSLEENVHVGDRVQKTIDLFTVTGLAVLIHSDPEVLAEDISLIRKMEVEGSLFDVQGEDSPRSPVRGVLPSCFEFIVSLIWSLGPNAGVLQEAN</sequence>
<feature type="non-terminal residue" evidence="1">
    <location>
        <position position="1"/>
    </location>
</feature>
<dbReference type="AlphaFoldDB" id="A0A813CN59"/>
<keyword evidence="2" id="KW-1185">Reference proteome</keyword>